<evidence type="ECO:0000256" key="12">
    <source>
        <dbReference type="ARBA" id="ARBA00022759"/>
    </source>
</evidence>
<feature type="active site" evidence="17">
    <location>
        <position position="123"/>
    </location>
</feature>
<evidence type="ECO:0000256" key="2">
    <source>
        <dbReference type="ARBA" id="ARBA00004496"/>
    </source>
</evidence>
<evidence type="ECO:0000313" key="20">
    <source>
        <dbReference type="EMBL" id="MDO5456883.1"/>
    </source>
</evidence>
<dbReference type="InterPro" id="IPR014720">
    <property type="entry name" value="dsRBD_dom"/>
</dbReference>
<dbReference type="GO" id="GO:0042802">
    <property type="term" value="F:identical protein binding"/>
    <property type="evidence" value="ECO:0007669"/>
    <property type="project" value="UniProtKB-ARBA"/>
</dbReference>
<evidence type="ECO:0000313" key="21">
    <source>
        <dbReference type="Proteomes" id="UP001171751"/>
    </source>
</evidence>
<dbReference type="GO" id="GO:0046872">
    <property type="term" value="F:metal ion binding"/>
    <property type="evidence" value="ECO:0007669"/>
    <property type="project" value="UniProtKB-KW"/>
</dbReference>
<evidence type="ECO:0000259" key="18">
    <source>
        <dbReference type="PROSITE" id="PS50137"/>
    </source>
</evidence>
<dbReference type="PROSITE" id="PS00517">
    <property type="entry name" value="RNASE_3_1"/>
    <property type="match status" value="1"/>
</dbReference>
<feature type="active site" evidence="17">
    <location>
        <position position="51"/>
    </location>
</feature>
<dbReference type="GO" id="GO:0019843">
    <property type="term" value="F:rRNA binding"/>
    <property type="evidence" value="ECO:0007669"/>
    <property type="project" value="UniProtKB-KW"/>
</dbReference>
<comment type="subunit">
    <text evidence="4 17">Homodimer.</text>
</comment>
<dbReference type="NCBIfam" id="TIGR02191">
    <property type="entry name" value="RNaseIII"/>
    <property type="match status" value="1"/>
</dbReference>
<feature type="binding site" evidence="17">
    <location>
        <position position="47"/>
    </location>
    <ligand>
        <name>Mg(2+)</name>
        <dbReference type="ChEBI" id="CHEBI:18420"/>
    </ligand>
</feature>
<keyword evidence="21" id="KW-1185">Reference proteome</keyword>
<evidence type="ECO:0000256" key="16">
    <source>
        <dbReference type="ARBA" id="ARBA00053741"/>
    </source>
</evidence>
<comment type="similarity">
    <text evidence="3">Belongs to the ribonuclease III family.</text>
</comment>
<comment type="function">
    <text evidence="16">Digests double-stranded RNA. Involved in the processing of primary rRNA transcript to yield the immediate precursors to the large and small rRNAs (23S and 16S). Also processes some mRNAs, and tRNAs when they are encoded in the rRNA operon.</text>
</comment>
<evidence type="ECO:0000256" key="11">
    <source>
        <dbReference type="ARBA" id="ARBA00022730"/>
    </source>
</evidence>
<evidence type="ECO:0000259" key="19">
    <source>
        <dbReference type="PROSITE" id="PS50142"/>
    </source>
</evidence>
<feature type="domain" description="RNase III" evidence="19">
    <location>
        <begin position="5"/>
        <end position="134"/>
    </location>
</feature>
<name>A0AA43RM65_9LACT</name>
<dbReference type="GO" id="GO:0010468">
    <property type="term" value="P:regulation of gene expression"/>
    <property type="evidence" value="ECO:0007669"/>
    <property type="project" value="TreeGrafter"/>
</dbReference>
<keyword evidence="5 17" id="KW-0963">Cytoplasm</keyword>
<dbReference type="Proteomes" id="UP001171751">
    <property type="component" value="Unassembled WGS sequence"/>
</dbReference>
<dbReference type="FunFam" id="3.30.160.20:FF:000003">
    <property type="entry name" value="Ribonuclease 3"/>
    <property type="match status" value="1"/>
</dbReference>
<dbReference type="GO" id="GO:0006397">
    <property type="term" value="P:mRNA processing"/>
    <property type="evidence" value="ECO:0007669"/>
    <property type="project" value="UniProtKB-UniRule"/>
</dbReference>
<comment type="catalytic activity">
    <reaction evidence="1 17">
        <text>Endonucleolytic cleavage to 5'-phosphomonoester.</text>
        <dbReference type="EC" id="3.1.26.3"/>
    </reaction>
</comment>
<dbReference type="PROSITE" id="PS50142">
    <property type="entry name" value="RNASE_3_2"/>
    <property type="match status" value="1"/>
</dbReference>
<evidence type="ECO:0000256" key="3">
    <source>
        <dbReference type="ARBA" id="ARBA00010183"/>
    </source>
</evidence>
<dbReference type="CDD" id="cd10845">
    <property type="entry name" value="DSRM_RNAse_III_family"/>
    <property type="match status" value="1"/>
</dbReference>
<evidence type="ECO:0000256" key="5">
    <source>
        <dbReference type="ARBA" id="ARBA00022490"/>
    </source>
</evidence>
<dbReference type="InterPro" id="IPR036389">
    <property type="entry name" value="RNase_III_sf"/>
</dbReference>
<evidence type="ECO:0000256" key="15">
    <source>
        <dbReference type="ARBA" id="ARBA00022884"/>
    </source>
</evidence>
<keyword evidence="9 17" id="KW-0540">Nuclease</keyword>
<feature type="binding site" evidence="17">
    <location>
        <position position="120"/>
    </location>
    <ligand>
        <name>Mg(2+)</name>
        <dbReference type="ChEBI" id="CHEBI:18420"/>
    </ligand>
</feature>
<dbReference type="AlphaFoldDB" id="A0AA43RM65"/>
<dbReference type="GO" id="GO:0003725">
    <property type="term" value="F:double-stranded RNA binding"/>
    <property type="evidence" value="ECO:0007669"/>
    <property type="project" value="TreeGrafter"/>
</dbReference>
<organism evidence="20 21">
    <name type="scientific">Atopococcus tabaci</name>
    <dbReference type="NCBI Taxonomy" id="269774"/>
    <lineage>
        <taxon>Bacteria</taxon>
        <taxon>Bacillati</taxon>
        <taxon>Bacillota</taxon>
        <taxon>Bacilli</taxon>
        <taxon>Lactobacillales</taxon>
        <taxon>Carnobacteriaceae</taxon>
        <taxon>Atopococcus</taxon>
    </lineage>
</organism>
<reference evidence="20" key="1">
    <citation type="submission" date="2023-07" db="EMBL/GenBank/DDBJ databases">
        <title>Between Cages and Wild: Unraveling the Impact of Captivity on Animal Microbiomes and Antimicrobial Resistance.</title>
        <authorList>
            <person name="Schmartz G.P."/>
            <person name="Rehner J."/>
            <person name="Schuff M.J."/>
            <person name="Becker S.L."/>
            <person name="Kravczyk M."/>
            <person name="Gurevich A."/>
            <person name="Francke R."/>
            <person name="Mueller R."/>
            <person name="Keller V."/>
            <person name="Keller A."/>
        </authorList>
    </citation>
    <scope>NUCLEOTIDE SEQUENCE</scope>
    <source>
        <strain evidence="20">S39M_St_73</strain>
    </source>
</reference>
<dbReference type="GO" id="GO:0004525">
    <property type="term" value="F:ribonuclease III activity"/>
    <property type="evidence" value="ECO:0007669"/>
    <property type="project" value="UniProtKB-UniRule"/>
</dbReference>
<dbReference type="PANTHER" id="PTHR11207">
    <property type="entry name" value="RIBONUCLEASE III"/>
    <property type="match status" value="1"/>
</dbReference>
<evidence type="ECO:0000256" key="1">
    <source>
        <dbReference type="ARBA" id="ARBA00000109"/>
    </source>
</evidence>
<comment type="subcellular location">
    <subcellularLocation>
        <location evidence="2 17">Cytoplasm</location>
    </subcellularLocation>
</comment>
<dbReference type="HAMAP" id="MF_00104">
    <property type="entry name" value="RNase_III"/>
    <property type="match status" value="1"/>
</dbReference>
<protein>
    <recommendedName>
        <fullName evidence="17">Ribonuclease 3</fullName>
        <ecNumber evidence="17">3.1.26.3</ecNumber>
    </recommendedName>
    <alternativeName>
        <fullName evidence="17">Ribonuclease III</fullName>
        <shortName evidence="17">RNase III</shortName>
    </alternativeName>
</protein>
<dbReference type="EC" id="3.1.26.3" evidence="17"/>
<keyword evidence="8 17" id="KW-0819">tRNA processing</keyword>
<dbReference type="GO" id="GO:0008033">
    <property type="term" value="P:tRNA processing"/>
    <property type="evidence" value="ECO:0007669"/>
    <property type="project" value="UniProtKB-KW"/>
</dbReference>
<dbReference type="PROSITE" id="PS50137">
    <property type="entry name" value="DS_RBD"/>
    <property type="match status" value="1"/>
</dbReference>
<keyword evidence="12 17" id="KW-0255">Endonuclease</keyword>
<gene>
    <name evidence="17 20" type="primary">rnc</name>
    <name evidence="20" type="ORF">Q4F26_00925</name>
</gene>
<evidence type="ECO:0000256" key="8">
    <source>
        <dbReference type="ARBA" id="ARBA00022694"/>
    </source>
</evidence>
<dbReference type="Pfam" id="PF00035">
    <property type="entry name" value="dsrm"/>
    <property type="match status" value="1"/>
</dbReference>
<keyword evidence="6 17" id="KW-0698">rRNA processing</keyword>
<dbReference type="InterPro" id="IPR011907">
    <property type="entry name" value="RNase_III"/>
</dbReference>
<dbReference type="CDD" id="cd00593">
    <property type="entry name" value="RIBOc"/>
    <property type="match status" value="1"/>
</dbReference>
<evidence type="ECO:0000256" key="13">
    <source>
        <dbReference type="ARBA" id="ARBA00022801"/>
    </source>
</evidence>
<evidence type="ECO:0000256" key="9">
    <source>
        <dbReference type="ARBA" id="ARBA00022722"/>
    </source>
</evidence>
<dbReference type="InterPro" id="IPR000999">
    <property type="entry name" value="RNase_III_dom"/>
</dbReference>
<sequence>MQALTEYLNSEYGIRFNNNALLIEAFTHSSYVNEHRHLDLTDNERLEFLGDAVLEISVSDYLFHEYGHHPEGLLTRLRSEIVRETSLYHFSLDCGFDQYVRLGKGEEQNAGRKRPSLLADLFEAFLGSLYLDQDLKAVENFLSKVVFPKIKGGVFSHGMDFKTKLQEYLQQSGEVSISYELVDTFGPAHDRFFVVEVYAGGQILGQGKGRTKKQAEQMAAKSALDDLLNNKS</sequence>
<dbReference type="Gene3D" id="1.10.1520.10">
    <property type="entry name" value="Ribonuclease III domain"/>
    <property type="match status" value="1"/>
</dbReference>
<dbReference type="FunFam" id="1.10.1520.10:FF:000001">
    <property type="entry name" value="Ribonuclease 3"/>
    <property type="match status" value="1"/>
</dbReference>
<dbReference type="EMBL" id="JAUNQW010000002">
    <property type="protein sequence ID" value="MDO5456883.1"/>
    <property type="molecule type" value="Genomic_DNA"/>
</dbReference>
<feature type="binding site" evidence="17">
    <location>
        <position position="123"/>
    </location>
    <ligand>
        <name>Mg(2+)</name>
        <dbReference type="ChEBI" id="CHEBI:18420"/>
    </ligand>
</feature>
<comment type="caution">
    <text evidence="20">The sequence shown here is derived from an EMBL/GenBank/DDBJ whole genome shotgun (WGS) entry which is preliminary data.</text>
</comment>
<dbReference type="Gene3D" id="3.30.160.20">
    <property type="match status" value="1"/>
</dbReference>
<evidence type="ECO:0000256" key="4">
    <source>
        <dbReference type="ARBA" id="ARBA00011738"/>
    </source>
</evidence>
<comment type="cofactor">
    <cofactor evidence="17">
        <name>Mg(2+)</name>
        <dbReference type="ChEBI" id="CHEBI:18420"/>
    </cofactor>
</comment>
<dbReference type="GO" id="GO:0005737">
    <property type="term" value="C:cytoplasm"/>
    <property type="evidence" value="ECO:0007669"/>
    <property type="project" value="UniProtKB-SubCell"/>
</dbReference>
<dbReference type="GO" id="GO:0006364">
    <property type="term" value="P:rRNA processing"/>
    <property type="evidence" value="ECO:0007669"/>
    <property type="project" value="UniProtKB-UniRule"/>
</dbReference>
<dbReference type="SMART" id="SM00358">
    <property type="entry name" value="DSRM"/>
    <property type="match status" value="1"/>
</dbReference>
<keyword evidence="13 17" id="KW-0378">Hydrolase</keyword>
<evidence type="ECO:0000256" key="17">
    <source>
        <dbReference type="HAMAP-Rule" id="MF_00104"/>
    </source>
</evidence>
<proteinExistence type="inferred from homology"/>
<feature type="domain" description="DRBM" evidence="18">
    <location>
        <begin position="160"/>
        <end position="229"/>
    </location>
</feature>
<dbReference type="PANTHER" id="PTHR11207:SF0">
    <property type="entry name" value="RIBONUCLEASE 3"/>
    <property type="match status" value="1"/>
</dbReference>
<evidence type="ECO:0000256" key="14">
    <source>
        <dbReference type="ARBA" id="ARBA00022842"/>
    </source>
</evidence>
<evidence type="ECO:0000256" key="10">
    <source>
        <dbReference type="ARBA" id="ARBA00022723"/>
    </source>
</evidence>
<evidence type="ECO:0000256" key="6">
    <source>
        <dbReference type="ARBA" id="ARBA00022552"/>
    </source>
</evidence>
<dbReference type="SUPFAM" id="SSF69065">
    <property type="entry name" value="RNase III domain-like"/>
    <property type="match status" value="1"/>
</dbReference>
<accession>A0AA43RM65</accession>
<dbReference type="Pfam" id="PF14622">
    <property type="entry name" value="Ribonucleas_3_3"/>
    <property type="match status" value="1"/>
</dbReference>
<keyword evidence="10 17" id="KW-0479">Metal-binding</keyword>
<keyword evidence="15 17" id="KW-0694">RNA-binding</keyword>
<keyword evidence="11 17" id="KW-0699">rRNA-binding</keyword>
<dbReference type="SUPFAM" id="SSF54768">
    <property type="entry name" value="dsRNA-binding domain-like"/>
    <property type="match status" value="1"/>
</dbReference>
<evidence type="ECO:0000256" key="7">
    <source>
        <dbReference type="ARBA" id="ARBA00022664"/>
    </source>
</evidence>
<dbReference type="SMART" id="SM00535">
    <property type="entry name" value="RIBOc"/>
    <property type="match status" value="1"/>
</dbReference>
<keyword evidence="14 17" id="KW-0460">Magnesium</keyword>
<keyword evidence="7 17" id="KW-0507">mRNA processing</keyword>
<comment type="function">
    <text evidence="17">Digests double-stranded RNA. Involved in the processing of primary rRNA transcript to yield the immediate precursors to the large and small rRNAs (23S and 16S). Processes some mRNAs, and tRNAs when they are encoded in the rRNA operon. Processes pre-crRNA and tracrRNA of type II CRISPR loci if present in the organism.</text>
</comment>